<evidence type="ECO:0000313" key="1">
    <source>
        <dbReference type="EMBL" id="SPD89452.1"/>
    </source>
</evidence>
<name>A0A330JXW6_PSESX</name>
<sequence length="51" mass="5818">MADRAAHSVELSSGNRYHGRIQTLLDEFTLVEAQIGSRRLGFVLPRIYKDE</sequence>
<organism evidence="1 2">
    <name type="scientific">Pseudomonas syringae pv. cerasicola</name>
    <dbReference type="NCBI Taxonomy" id="264451"/>
    <lineage>
        <taxon>Bacteria</taxon>
        <taxon>Pseudomonadati</taxon>
        <taxon>Pseudomonadota</taxon>
        <taxon>Gammaproteobacteria</taxon>
        <taxon>Pseudomonadales</taxon>
        <taxon>Pseudomonadaceae</taxon>
        <taxon>Pseudomonas</taxon>
        <taxon>Pseudomonas syringae</taxon>
    </lineage>
</organism>
<gene>
    <name evidence="1" type="ORF">PSCFBP6110_P200034</name>
</gene>
<accession>A0A330JXW6</accession>
<protein>
    <submittedName>
        <fullName evidence="1">Uncharacterized protein</fullName>
    </submittedName>
</protein>
<keyword evidence="1" id="KW-0614">Plasmid</keyword>
<reference evidence="2" key="1">
    <citation type="submission" date="2018-02" db="EMBL/GenBank/DDBJ databases">
        <authorList>
            <person name="Blom J."/>
        </authorList>
    </citation>
    <scope>NUCLEOTIDE SEQUENCE [LARGE SCALE GENOMIC DNA]</scope>
    <source>
        <strain evidence="2">CFBP 6110</strain>
        <plasmid evidence="2">pp2</plasmid>
    </source>
</reference>
<dbReference type="AlphaFoldDB" id="A0A330JXW6"/>
<evidence type="ECO:0000313" key="2">
    <source>
        <dbReference type="Proteomes" id="UP000305348"/>
    </source>
</evidence>
<dbReference type="EMBL" id="LT985211">
    <property type="protein sequence ID" value="SPD89452.1"/>
    <property type="molecule type" value="Genomic_DNA"/>
</dbReference>
<proteinExistence type="predicted"/>
<dbReference type="Proteomes" id="UP000305348">
    <property type="component" value="Plasmid PP2"/>
</dbReference>
<geneLocation type="plasmid" evidence="1">
    <name>PP2</name>
</geneLocation>